<dbReference type="InterPro" id="IPR018227">
    <property type="entry name" value="Amino_acid_transport_2"/>
</dbReference>
<sequence length="419" mass="43806">MSEAILTGAEARGQKRGASVLGGALIVAGTSIGAGMFSLPVITSGAWFGWSLVMLLIGWYCMYSAGLYLLEANLRHREGASFDTMAQATLGNTGRLVNGLAVGFVCYILTYAYISGGSSIIAHTLQSVAGLNVDSEVAGTLFALVLGSIVVFGPMAVDKATTVMLGAMVIAFLWFSGGLMGSVSTENLFNGLPLSESSPFALSMISFIAVSFGFQTCVPSLTGYMKRDSGSLKSAILIGSVLTLAFYLVWQLVILGNLSRDQFPAIIADGGNIGDLVLALEQTGLNMSTSKMLQLFSHLAVATSFLGVSMGLFDYIADFFGFSNDLQGRLKTAAVTFVPPTVLGVMLPNGFIAAIGFAGIGAVTFSVLSPVLMALKGRSERDEFQVSGGKPRVALVFGFGLTVLVLEVVNLMGMLPTFG</sequence>
<dbReference type="Pfam" id="PF03222">
    <property type="entry name" value="Trp_Tyr_perm"/>
    <property type="match status" value="1"/>
</dbReference>
<dbReference type="GO" id="GO:0005886">
    <property type="term" value="C:plasma membrane"/>
    <property type="evidence" value="ECO:0007669"/>
    <property type="project" value="UniProtKB-SubCell"/>
</dbReference>
<evidence type="ECO:0000256" key="9">
    <source>
        <dbReference type="ARBA" id="ARBA00023136"/>
    </source>
</evidence>
<evidence type="ECO:0000256" key="1">
    <source>
        <dbReference type="ARBA" id="ARBA00004429"/>
    </source>
</evidence>
<organism evidence="11 12">
    <name type="scientific">Endozoicomonas montiporae</name>
    <dbReference type="NCBI Taxonomy" id="1027273"/>
    <lineage>
        <taxon>Bacteria</taxon>
        <taxon>Pseudomonadati</taxon>
        <taxon>Pseudomonadota</taxon>
        <taxon>Gammaproteobacteria</taxon>
        <taxon>Oceanospirillales</taxon>
        <taxon>Endozoicomonadaceae</taxon>
        <taxon>Endozoicomonas</taxon>
    </lineage>
</organism>
<evidence type="ECO:0000313" key="12">
    <source>
        <dbReference type="Proteomes" id="UP000028006"/>
    </source>
</evidence>
<dbReference type="AlphaFoldDB" id="A0A081N1J6"/>
<protein>
    <recommendedName>
        <fullName evidence="10">Aromatic amino acid permease</fullName>
    </recommendedName>
</protein>
<comment type="subcellular location">
    <subcellularLocation>
        <location evidence="1 10">Cell inner membrane</location>
        <topology evidence="1 10">Multi-pass membrane protein</topology>
    </subcellularLocation>
</comment>
<keyword evidence="6 10" id="KW-0812">Transmembrane</keyword>
<feature type="transmembrane region" description="Helical" evidence="10">
    <location>
        <begin position="20"/>
        <end position="42"/>
    </location>
</feature>
<feature type="transmembrane region" description="Helical" evidence="10">
    <location>
        <begin position="48"/>
        <end position="70"/>
    </location>
</feature>
<feature type="transmembrane region" description="Helical" evidence="10">
    <location>
        <begin position="200"/>
        <end position="222"/>
    </location>
</feature>
<evidence type="ECO:0000256" key="10">
    <source>
        <dbReference type="RuleBase" id="RU367149"/>
    </source>
</evidence>
<evidence type="ECO:0000256" key="6">
    <source>
        <dbReference type="ARBA" id="ARBA00022692"/>
    </source>
</evidence>
<evidence type="ECO:0000256" key="3">
    <source>
        <dbReference type="ARBA" id="ARBA00022448"/>
    </source>
</evidence>
<evidence type="ECO:0000256" key="5">
    <source>
        <dbReference type="ARBA" id="ARBA00022519"/>
    </source>
</evidence>
<dbReference type="PRINTS" id="PR00166">
    <property type="entry name" value="AROAAPRMEASE"/>
</dbReference>
<accession>A0A081N1J6</accession>
<feature type="transmembrane region" description="Helical" evidence="10">
    <location>
        <begin position="163"/>
        <end position="180"/>
    </location>
</feature>
<keyword evidence="5 10" id="KW-0997">Cell inner membrane</keyword>
<keyword evidence="12" id="KW-1185">Reference proteome</keyword>
<comment type="caution">
    <text evidence="10">Lacks conserved residue(s) required for the propagation of feature annotation.</text>
</comment>
<keyword evidence="8 10" id="KW-1133">Transmembrane helix</keyword>
<dbReference type="EMBL" id="JOKG01000004">
    <property type="protein sequence ID" value="KEQ12319.1"/>
    <property type="molecule type" value="Genomic_DNA"/>
</dbReference>
<keyword evidence="4 10" id="KW-1003">Cell membrane</keyword>
<dbReference type="InterPro" id="IPR013061">
    <property type="entry name" value="Trp/try_permease_CS"/>
</dbReference>
<proteinExistence type="inferred from homology"/>
<dbReference type="Proteomes" id="UP000028006">
    <property type="component" value="Unassembled WGS sequence"/>
</dbReference>
<comment type="caution">
    <text evidence="11">The sequence shown here is derived from an EMBL/GenBank/DDBJ whole genome shotgun (WGS) entry which is preliminary data.</text>
</comment>
<dbReference type="PANTHER" id="PTHR46997">
    <property type="entry name" value="LOW AFFINITY TRYPTOPHAN PERMEASE-RELATED"/>
    <property type="match status" value="1"/>
</dbReference>
<evidence type="ECO:0000256" key="4">
    <source>
        <dbReference type="ARBA" id="ARBA00022475"/>
    </source>
</evidence>
<reference evidence="11 12" key="1">
    <citation type="submission" date="2014-06" db="EMBL/GenBank/DDBJ databases">
        <title>Whole Genome Sequences of Three Symbiotic Endozoicomonas Bacteria.</title>
        <authorList>
            <person name="Neave M.J."/>
            <person name="Apprill A."/>
            <person name="Voolstra C.R."/>
        </authorList>
    </citation>
    <scope>NUCLEOTIDE SEQUENCE [LARGE SCALE GENOMIC DNA]</scope>
    <source>
        <strain evidence="11 12">LMG 24815</strain>
    </source>
</reference>
<feature type="transmembrane region" description="Helical" evidence="10">
    <location>
        <begin position="137"/>
        <end position="156"/>
    </location>
</feature>
<keyword evidence="9 10" id="KW-0472">Membrane</keyword>
<dbReference type="GO" id="GO:0015173">
    <property type="term" value="F:aromatic amino acid transmembrane transporter activity"/>
    <property type="evidence" value="ECO:0007669"/>
    <property type="project" value="UniProtKB-UniRule"/>
</dbReference>
<dbReference type="RefSeq" id="WP_034877686.1">
    <property type="nucleotide sequence ID" value="NZ_JOKG01000004.1"/>
</dbReference>
<dbReference type="GO" id="GO:0003333">
    <property type="term" value="P:amino acid transmembrane transport"/>
    <property type="evidence" value="ECO:0007669"/>
    <property type="project" value="InterPro"/>
</dbReference>
<comment type="function">
    <text evidence="10">Involved in transporting aromatic amino acids across the cytoplasmic membrane.</text>
</comment>
<dbReference type="Gene3D" id="1.20.1740.10">
    <property type="entry name" value="Amino acid/polyamine transporter I"/>
    <property type="match status" value="1"/>
</dbReference>
<name>A0A081N1J6_9GAMM</name>
<keyword evidence="7 10" id="KW-0029">Amino-acid transport</keyword>
<dbReference type="PROSITE" id="PS00594">
    <property type="entry name" value="AROMATIC_AA_PERMEASE_1"/>
    <property type="match status" value="1"/>
</dbReference>
<feature type="transmembrane region" description="Helical" evidence="10">
    <location>
        <begin position="351"/>
        <end position="372"/>
    </location>
</feature>
<gene>
    <name evidence="11" type="ORF">GZ77_17315</name>
</gene>
<feature type="transmembrane region" description="Helical" evidence="10">
    <location>
        <begin position="234"/>
        <end position="254"/>
    </location>
</feature>
<dbReference type="NCBIfam" id="TIGR00837">
    <property type="entry name" value="araaP"/>
    <property type="match status" value="1"/>
</dbReference>
<dbReference type="eggNOG" id="COG0814">
    <property type="taxonomic scope" value="Bacteria"/>
</dbReference>
<evidence type="ECO:0000256" key="2">
    <source>
        <dbReference type="ARBA" id="ARBA00005452"/>
    </source>
</evidence>
<dbReference type="InterPro" id="IPR013059">
    <property type="entry name" value="Trp_tyr_transpt"/>
</dbReference>
<evidence type="ECO:0000313" key="11">
    <source>
        <dbReference type="EMBL" id="KEQ12319.1"/>
    </source>
</evidence>
<evidence type="ECO:0000256" key="8">
    <source>
        <dbReference type="ARBA" id="ARBA00022989"/>
    </source>
</evidence>
<keyword evidence="3 10" id="KW-0813">Transport</keyword>
<evidence type="ECO:0000256" key="7">
    <source>
        <dbReference type="ARBA" id="ARBA00022970"/>
    </source>
</evidence>
<feature type="transmembrane region" description="Helical" evidence="10">
    <location>
        <begin position="295"/>
        <end position="316"/>
    </location>
</feature>
<comment type="similarity">
    <text evidence="2 10">Belongs to the amino acid/polyamine transporter 2 family. Mtr/TnaB/TyrP permease subfamily.</text>
</comment>
<feature type="transmembrane region" description="Helical" evidence="10">
    <location>
        <begin position="393"/>
        <end position="415"/>
    </location>
</feature>
<dbReference type="PANTHER" id="PTHR46997:SF2">
    <property type="entry name" value="TYROSINE-SPECIFIC TRANSPORT SYSTEM"/>
    <property type="match status" value="1"/>
</dbReference>
<feature type="transmembrane region" description="Helical" evidence="10">
    <location>
        <begin position="100"/>
        <end position="125"/>
    </location>
</feature>